<sequence length="364" mass="40224">MDQILTGSLPDLKAAWLRLLETTPGLRARDAAARLGVSEGELVAARVGEGPGAARVVRLDPGTAANGWGGLIEQLPTLGEVMTLTRNEHAVHEKHGTFETVSIGPGSGLVLGLEIDLRLFLNHWRHGFAVREEVKSGLRHSLQFFDIDGTAVHKVYVTEATDRAAFDRLVEHFRAPDQTPGMGVLPLPVPPPDRPDAEIDLAGFRRHWENLQDAHDFFPMLREFGIGRHQAFRLIGSDFARPVSVQALALCLRLAAQRQVPIMVFAGNAGCIQIHTGPVERIEPTGPWINVLDPRFNLHVRQDRIASAWVVRKPTREGVVTSLELFDAEDRQFLQLFGERRGGKPERATWRGILADLPEPEIAA</sequence>
<feature type="domain" description="Haemin-degrading HemS/ChuX" evidence="1">
    <location>
        <begin position="36"/>
        <end position="173"/>
    </location>
</feature>
<evidence type="ECO:0000313" key="2">
    <source>
        <dbReference type="EMBL" id="ACJ01201.1"/>
    </source>
</evidence>
<dbReference type="KEGG" id="rce:RC1_3858"/>
<dbReference type="eggNOG" id="COG3720">
    <property type="taxonomic scope" value="Bacteria"/>
</dbReference>
<gene>
    <name evidence="2" type="primary">hmuS</name>
    <name evidence="2" type="ordered locus">RC1_3858</name>
</gene>
<dbReference type="InterPro" id="IPR007845">
    <property type="entry name" value="HemS/ChuX_dom"/>
</dbReference>
<dbReference type="GO" id="GO:0006826">
    <property type="term" value="P:iron ion transport"/>
    <property type="evidence" value="ECO:0007669"/>
    <property type="project" value="InterPro"/>
</dbReference>
<dbReference type="RefSeq" id="WP_012568974.1">
    <property type="nucleotide sequence ID" value="NC_011420.2"/>
</dbReference>
<dbReference type="HOGENOM" id="CLU_034543_0_0_5"/>
<dbReference type="Proteomes" id="UP000001591">
    <property type="component" value="Chromosome"/>
</dbReference>
<dbReference type="EMBL" id="CP000613">
    <property type="protein sequence ID" value="ACJ01201.1"/>
    <property type="molecule type" value="Genomic_DNA"/>
</dbReference>
<feature type="domain" description="Haemin-degrading HemS/ChuX" evidence="1">
    <location>
        <begin position="225"/>
        <end position="357"/>
    </location>
</feature>
<keyword evidence="3" id="KW-1185">Reference proteome</keyword>
<evidence type="ECO:0000259" key="1">
    <source>
        <dbReference type="Pfam" id="PF05171"/>
    </source>
</evidence>
<reference evidence="2 3" key="1">
    <citation type="journal article" date="2010" name="BMC Genomics">
        <title>Metabolic flexibility revealed in the genome of the cyst-forming alpha-1 proteobacterium Rhodospirillum centenum.</title>
        <authorList>
            <person name="Lu Y.K."/>
            <person name="Marden J."/>
            <person name="Han M."/>
            <person name="Swingley W.D."/>
            <person name="Mastrian S.D."/>
            <person name="Chowdhury S.R."/>
            <person name="Hao J."/>
            <person name="Helmy T."/>
            <person name="Kim S."/>
            <person name="Kurdoglu A.A."/>
            <person name="Matthies H.J."/>
            <person name="Rollo D."/>
            <person name="Stothard P."/>
            <person name="Blankenship R.E."/>
            <person name="Bauer C.E."/>
            <person name="Touchman J.W."/>
        </authorList>
    </citation>
    <scope>NUCLEOTIDE SEQUENCE [LARGE SCALE GENOMIC DNA]</scope>
    <source>
        <strain evidence="3">ATCC 51521 / SW</strain>
    </source>
</reference>
<dbReference type="InterPro" id="IPR053733">
    <property type="entry name" value="Heme_Transport_Util_sf"/>
</dbReference>
<dbReference type="SUPFAM" id="SSF144064">
    <property type="entry name" value="Heme iron utilization protein-like"/>
    <property type="match status" value="1"/>
</dbReference>
<dbReference type="CDD" id="cd16831">
    <property type="entry name" value="HemS-like_C"/>
    <property type="match status" value="1"/>
</dbReference>
<organism evidence="2 3">
    <name type="scientific">Rhodospirillum centenum (strain ATCC 51521 / SW)</name>
    <dbReference type="NCBI Taxonomy" id="414684"/>
    <lineage>
        <taxon>Bacteria</taxon>
        <taxon>Pseudomonadati</taxon>
        <taxon>Pseudomonadota</taxon>
        <taxon>Alphaproteobacteria</taxon>
        <taxon>Rhodospirillales</taxon>
        <taxon>Rhodospirillaceae</taxon>
        <taxon>Rhodospirillum</taxon>
    </lineage>
</organism>
<name>B6IY27_RHOCS</name>
<dbReference type="Gene3D" id="3.40.1570.10">
    <property type="entry name" value="HemS/ChuS/ChuX like domains"/>
    <property type="match status" value="2"/>
</dbReference>
<dbReference type="CDD" id="cd16830">
    <property type="entry name" value="HemS-like_N"/>
    <property type="match status" value="1"/>
</dbReference>
<dbReference type="AlphaFoldDB" id="B6IY27"/>
<evidence type="ECO:0000313" key="3">
    <source>
        <dbReference type="Proteomes" id="UP000001591"/>
    </source>
</evidence>
<protein>
    <submittedName>
        <fullName evidence="2">Hemin transport protein</fullName>
    </submittedName>
</protein>
<dbReference type="Pfam" id="PF05171">
    <property type="entry name" value="HemS"/>
    <property type="match status" value="2"/>
</dbReference>
<proteinExistence type="predicted"/>
<dbReference type="OrthoDB" id="316630at2"/>
<dbReference type="STRING" id="414684.RC1_3858"/>
<accession>B6IY27</accession>